<evidence type="ECO:0000313" key="3">
    <source>
        <dbReference type="Proteomes" id="UP000004116"/>
    </source>
</evidence>
<dbReference type="GO" id="GO:0006313">
    <property type="term" value="P:DNA transposition"/>
    <property type="evidence" value="ECO:0007669"/>
    <property type="project" value="InterPro"/>
</dbReference>
<dbReference type="AlphaFoldDB" id="G2GZW4"/>
<feature type="domain" description="Transposase IS110-like N-terminal" evidence="1">
    <location>
        <begin position="5"/>
        <end position="105"/>
    </location>
</feature>
<evidence type="ECO:0000313" key="2">
    <source>
        <dbReference type="EMBL" id="EGY28715.1"/>
    </source>
</evidence>
<dbReference type="InterPro" id="IPR047650">
    <property type="entry name" value="Transpos_IS110"/>
</dbReference>
<accession>G2GZW4</accession>
<proteinExistence type="predicted"/>
<comment type="caution">
    <text evidence="2">The sequence shown here is derived from an EMBL/GenBank/DDBJ whole genome shotgun (WGS) entry which is preliminary data.</text>
</comment>
<dbReference type="Pfam" id="PF01548">
    <property type="entry name" value="DEDD_Tnp_IS110"/>
    <property type="match status" value="1"/>
</dbReference>
<reference evidence="2 3" key="1">
    <citation type="journal article" date="2012" name="Genome Res.">
        <title>Genomic basis of endosymbiont-conferred protection against an insect parasitoid.</title>
        <authorList>
            <person name="Hansen A.K."/>
            <person name="Vorburger C."/>
            <person name="Moran N.A."/>
        </authorList>
    </citation>
    <scope>NUCLEOTIDE SEQUENCE [LARGE SCALE GENOMIC DNA]</scope>
    <source>
        <strain evidence="3">R5.15</strain>
    </source>
</reference>
<dbReference type="GO" id="GO:0004803">
    <property type="term" value="F:transposase activity"/>
    <property type="evidence" value="ECO:0007669"/>
    <property type="project" value="InterPro"/>
</dbReference>
<dbReference type="EMBL" id="AGCA01000327">
    <property type="protein sequence ID" value="EGY28715.1"/>
    <property type="molecule type" value="Genomic_DNA"/>
</dbReference>
<protein>
    <submittedName>
        <fullName evidence="2">Transposase</fullName>
    </submittedName>
</protein>
<dbReference type="InterPro" id="IPR002525">
    <property type="entry name" value="Transp_IS110-like_N"/>
</dbReference>
<gene>
    <name evidence="2" type="ORF">Rin_00013440</name>
</gene>
<dbReference type="Proteomes" id="UP000004116">
    <property type="component" value="Unassembled WGS sequence"/>
</dbReference>
<keyword evidence="3" id="KW-1185">Reference proteome</keyword>
<organism evidence="2 3">
    <name type="scientific">Candidatus Regiella insecticola 5.15</name>
    <dbReference type="NCBI Taxonomy" id="1005043"/>
    <lineage>
        <taxon>Bacteria</taxon>
        <taxon>Pseudomonadati</taxon>
        <taxon>Pseudomonadota</taxon>
        <taxon>Gammaproteobacteria</taxon>
        <taxon>Enterobacterales</taxon>
        <taxon>Enterobacteriaceae</taxon>
        <taxon>aphid secondary symbionts</taxon>
        <taxon>Candidatus Regiella</taxon>
    </lineage>
</organism>
<dbReference type="PANTHER" id="PTHR33055:SF13">
    <property type="entry name" value="TRANSPOSASE"/>
    <property type="match status" value="1"/>
</dbReference>
<evidence type="ECO:0000259" key="1">
    <source>
        <dbReference type="Pfam" id="PF01548"/>
    </source>
</evidence>
<dbReference type="GO" id="GO:0003677">
    <property type="term" value="F:DNA binding"/>
    <property type="evidence" value="ECO:0007669"/>
    <property type="project" value="InterPro"/>
</dbReference>
<dbReference type="PATRIC" id="fig|1005043.3.peg.1227"/>
<name>G2GZW4_9ENTR</name>
<dbReference type="PANTHER" id="PTHR33055">
    <property type="entry name" value="TRANSPOSASE FOR INSERTION SEQUENCE ELEMENT IS1111A"/>
    <property type="match status" value="1"/>
</dbReference>
<sequence length="111" mass="12196">MGDYIGIDVGKVTLDVCFSDKVTPLSNSPSLIKKGVQEIKKNRDVELVLCEATGGYERTLVKALRAQQIPVFVEHANKIRAFAKSKGLLAKTDRIDAQLIKDYASTMKPTS</sequence>
<dbReference type="OrthoDB" id="9795150at2"/>